<reference evidence="3 4" key="1">
    <citation type="submission" date="2020-06" db="EMBL/GenBank/DDBJ databases">
        <authorList>
            <person name="Li R."/>
            <person name="Bekaert M."/>
        </authorList>
    </citation>
    <scope>NUCLEOTIDE SEQUENCE [LARGE SCALE GENOMIC DNA]</scope>
    <source>
        <strain evidence="4">wild</strain>
    </source>
</reference>
<sequence>MQNCPNDWVCKSCHESGHKMMDCKKDFSENENVHENEINDEHTQSKVPSTQTPIQNDVSDNTVKMKNTSKSDKDGQTMKSITKNVKIVDSDVQEKKTKSQHLQIRPDLKARTPPTPPERLHDRNSHNRMLYFYIILCASCGNEAILSVVTRCYVMIYADRKSVNSMYKQLI</sequence>
<organism evidence="3 4">
    <name type="scientific">Mytilus coruscus</name>
    <name type="common">Sea mussel</name>
    <dbReference type="NCBI Taxonomy" id="42192"/>
    <lineage>
        <taxon>Eukaryota</taxon>
        <taxon>Metazoa</taxon>
        <taxon>Spiralia</taxon>
        <taxon>Lophotrochozoa</taxon>
        <taxon>Mollusca</taxon>
        <taxon>Bivalvia</taxon>
        <taxon>Autobranchia</taxon>
        <taxon>Pteriomorphia</taxon>
        <taxon>Mytilida</taxon>
        <taxon>Mytiloidea</taxon>
        <taxon>Mytilidae</taxon>
        <taxon>Mytilinae</taxon>
        <taxon>Mytilus</taxon>
    </lineage>
</organism>
<dbReference type="AlphaFoldDB" id="A0A6J8DYL3"/>
<feature type="transmembrane region" description="Helical" evidence="2">
    <location>
        <begin position="130"/>
        <end position="156"/>
    </location>
</feature>
<evidence type="ECO:0000313" key="4">
    <source>
        <dbReference type="Proteomes" id="UP000507470"/>
    </source>
</evidence>
<keyword evidence="2" id="KW-1133">Transmembrane helix</keyword>
<name>A0A6J8DYL3_MYTCO</name>
<protein>
    <submittedName>
        <fullName evidence="3">Uncharacterized protein</fullName>
    </submittedName>
</protein>
<dbReference type="EMBL" id="CACVKT020007930">
    <property type="protein sequence ID" value="CAC5411900.1"/>
    <property type="molecule type" value="Genomic_DNA"/>
</dbReference>
<keyword evidence="4" id="KW-1185">Reference proteome</keyword>
<keyword evidence="2" id="KW-0812">Transmembrane</keyword>
<evidence type="ECO:0000313" key="3">
    <source>
        <dbReference type="EMBL" id="CAC5411900.1"/>
    </source>
</evidence>
<proteinExistence type="predicted"/>
<dbReference type="Proteomes" id="UP000507470">
    <property type="component" value="Unassembled WGS sequence"/>
</dbReference>
<evidence type="ECO:0000256" key="2">
    <source>
        <dbReference type="SAM" id="Phobius"/>
    </source>
</evidence>
<keyword evidence="2" id="KW-0472">Membrane</keyword>
<feature type="region of interest" description="Disordered" evidence="1">
    <location>
        <begin position="34"/>
        <end position="78"/>
    </location>
</feature>
<gene>
    <name evidence="3" type="ORF">MCOR_44939</name>
</gene>
<feature type="region of interest" description="Disordered" evidence="1">
    <location>
        <begin position="90"/>
        <end position="122"/>
    </location>
</feature>
<feature type="compositionally biased region" description="Basic and acidic residues" evidence="1">
    <location>
        <begin position="34"/>
        <end position="44"/>
    </location>
</feature>
<evidence type="ECO:0000256" key="1">
    <source>
        <dbReference type="SAM" id="MobiDB-lite"/>
    </source>
</evidence>
<accession>A0A6J8DYL3</accession>
<feature type="compositionally biased region" description="Polar residues" evidence="1">
    <location>
        <begin position="45"/>
        <end position="68"/>
    </location>
</feature>